<gene>
    <name evidence="1" type="ORF">PUN28_017154</name>
</gene>
<reference evidence="1 2" key="1">
    <citation type="submission" date="2023-03" db="EMBL/GenBank/DDBJ databases">
        <title>High recombination rates correlate with genetic variation in Cardiocondyla obscurior ants.</title>
        <authorList>
            <person name="Errbii M."/>
        </authorList>
    </citation>
    <scope>NUCLEOTIDE SEQUENCE [LARGE SCALE GENOMIC DNA]</scope>
    <source>
        <strain evidence="1">Alpha-2009</strain>
        <tissue evidence="1">Whole body</tissue>
    </source>
</reference>
<evidence type="ECO:0000313" key="1">
    <source>
        <dbReference type="EMBL" id="KAL0104236.1"/>
    </source>
</evidence>
<accession>A0AAW2EPT0</accession>
<organism evidence="1 2">
    <name type="scientific">Cardiocondyla obscurior</name>
    <dbReference type="NCBI Taxonomy" id="286306"/>
    <lineage>
        <taxon>Eukaryota</taxon>
        <taxon>Metazoa</taxon>
        <taxon>Ecdysozoa</taxon>
        <taxon>Arthropoda</taxon>
        <taxon>Hexapoda</taxon>
        <taxon>Insecta</taxon>
        <taxon>Pterygota</taxon>
        <taxon>Neoptera</taxon>
        <taxon>Endopterygota</taxon>
        <taxon>Hymenoptera</taxon>
        <taxon>Apocrita</taxon>
        <taxon>Aculeata</taxon>
        <taxon>Formicoidea</taxon>
        <taxon>Formicidae</taxon>
        <taxon>Myrmicinae</taxon>
        <taxon>Cardiocondyla</taxon>
    </lineage>
</organism>
<sequence length="109" mass="12594">MVEVIGRKENFLFVISAYSSIESKRSPYNGFHFSFVSCLLTLQYLSSRHALIILRIVASPVCMLPDAALLFPSLPQNRHGILRYFNYRREHPFFFSPSLLAPFTPSPRR</sequence>
<name>A0AAW2EPT0_9HYME</name>
<evidence type="ECO:0000313" key="2">
    <source>
        <dbReference type="Proteomes" id="UP001430953"/>
    </source>
</evidence>
<dbReference type="AlphaFoldDB" id="A0AAW2EPT0"/>
<dbReference type="EMBL" id="JADYXP020000020">
    <property type="protein sequence ID" value="KAL0104236.1"/>
    <property type="molecule type" value="Genomic_DNA"/>
</dbReference>
<comment type="caution">
    <text evidence="1">The sequence shown here is derived from an EMBL/GenBank/DDBJ whole genome shotgun (WGS) entry which is preliminary data.</text>
</comment>
<protein>
    <submittedName>
        <fullName evidence="1">Uncharacterized protein</fullName>
    </submittedName>
</protein>
<proteinExistence type="predicted"/>
<dbReference type="Proteomes" id="UP001430953">
    <property type="component" value="Unassembled WGS sequence"/>
</dbReference>
<keyword evidence="2" id="KW-1185">Reference proteome</keyword>